<dbReference type="PANTHER" id="PTHR35897">
    <property type="entry name" value="METHYLTRANSFERASE AUSD"/>
    <property type="match status" value="1"/>
</dbReference>
<keyword evidence="3" id="KW-0949">S-adenosyl-L-methionine</keyword>
<dbReference type="Gene3D" id="3.40.50.150">
    <property type="entry name" value="Vaccinia Virus protein VP39"/>
    <property type="match status" value="1"/>
</dbReference>
<dbReference type="Proteomes" id="UP001056012">
    <property type="component" value="Chromosome 8"/>
</dbReference>
<protein>
    <recommendedName>
        <fullName evidence="7">Methyltransferase domain-containing protein</fullName>
    </recommendedName>
</protein>
<name>A0A9Q9DXX8_CURCL</name>
<evidence type="ECO:0000256" key="4">
    <source>
        <dbReference type="ARBA" id="ARBA00038314"/>
    </source>
</evidence>
<evidence type="ECO:0000256" key="1">
    <source>
        <dbReference type="ARBA" id="ARBA00005179"/>
    </source>
</evidence>
<dbReference type="InterPro" id="IPR051654">
    <property type="entry name" value="Meroterpenoid_MTases"/>
</dbReference>
<dbReference type="EMBL" id="CP089281">
    <property type="protein sequence ID" value="USP82435.1"/>
    <property type="molecule type" value="Genomic_DNA"/>
</dbReference>
<dbReference type="GO" id="GO:0016740">
    <property type="term" value="F:transferase activity"/>
    <property type="evidence" value="ECO:0007669"/>
    <property type="project" value="UniProtKB-KW"/>
</dbReference>
<proteinExistence type="inferred from homology"/>
<dbReference type="PANTHER" id="PTHR35897:SF1">
    <property type="entry name" value="METHYLTRANSFERASE AUSD"/>
    <property type="match status" value="1"/>
</dbReference>
<evidence type="ECO:0000256" key="2">
    <source>
        <dbReference type="ARBA" id="ARBA00022679"/>
    </source>
</evidence>
<keyword evidence="2" id="KW-0808">Transferase</keyword>
<organism evidence="5 6">
    <name type="scientific">Curvularia clavata</name>
    <dbReference type="NCBI Taxonomy" id="95742"/>
    <lineage>
        <taxon>Eukaryota</taxon>
        <taxon>Fungi</taxon>
        <taxon>Dikarya</taxon>
        <taxon>Ascomycota</taxon>
        <taxon>Pezizomycotina</taxon>
        <taxon>Dothideomycetes</taxon>
        <taxon>Pleosporomycetidae</taxon>
        <taxon>Pleosporales</taxon>
        <taxon>Pleosporineae</taxon>
        <taxon>Pleosporaceae</taxon>
        <taxon>Curvularia</taxon>
    </lineage>
</organism>
<dbReference type="VEuPathDB" id="FungiDB:yc1106_09709"/>
<comment type="similarity">
    <text evidence="4">Belongs to the class I-like SAM-binding methyltransferase superfamily.</text>
</comment>
<evidence type="ECO:0000313" key="5">
    <source>
        <dbReference type="EMBL" id="USP82435.1"/>
    </source>
</evidence>
<evidence type="ECO:0008006" key="7">
    <source>
        <dbReference type="Google" id="ProtNLM"/>
    </source>
</evidence>
<comment type="pathway">
    <text evidence="1">Secondary metabolite biosynthesis.</text>
</comment>
<sequence>MMGVEDKLTKTPAWFNPSPTEKEVAPAIREVLEKYSGIPQDDVLDHVVKIRDEAWKIHPYPCIGQFRFVEPSFKHLAKEFEEIVQRLHNGEKFLDMACCFAHAVRELVHAGAPAKNIYGCDLQSDFIELGYKLFQDRDRLPSKFITADIFDPSSALAEYQGYFDIVHAAKFFHLWGYEEQLVVSKAVVGLLRPKPGSMIVGSQIGATEPGNEESPTGLMYRHNVESFKEMWKLIGKELGIKFVVDAKLTELSKSYFGFVSERTRMIWFAIRRE</sequence>
<dbReference type="InterPro" id="IPR029063">
    <property type="entry name" value="SAM-dependent_MTases_sf"/>
</dbReference>
<reference evidence="5" key="1">
    <citation type="submission" date="2021-12" db="EMBL/GenBank/DDBJ databases">
        <title>Curvularia clavata genome.</title>
        <authorList>
            <person name="Cao Y."/>
        </authorList>
    </citation>
    <scope>NUCLEOTIDE SEQUENCE</scope>
    <source>
        <strain evidence="5">Yc1106</strain>
    </source>
</reference>
<keyword evidence="6" id="KW-1185">Reference proteome</keyword>
<dbReference type="SUPFAM" id="SSF53335">
    <property type="entry name" value="S-adenosyl-L-methionine-dependent methyltransferases"/>
    <property type="match status" value="1"/>
</dbReference>
<accession>A0A9Q9DXX8</accession>
<evidence type="ECO:0000313" key="6">
    <source>
        <dbReference type="Proteomes" id="UP001056012"/>
    </source>
</evidence>
<gene>
    <name evidence="5" type="ORF">yc1106_09709</name>
</gene>
<evidence type="ECO:0000256" key="3">
    <source>
        <dbReference type="ARBA" id="ARBA00022691"/>
    </source>
</evidence>
<dbReference type="AlphaFoldDB" id="A0A9Q9DXX8"/>
<dbReference type="OrthoDB" id="2094832at2759"/>